<evidence type="ECO:0000313" key="4">
    <source>
        <dbReference type="RefSeq" id="XP_022308584.1"/>
    </source>
</evidence>
<name>A0A8B8BZ52_CRAVI</name>
<dbReference type="RefSeq" id="XP_022308585.1">
    <property type="nucleotide sequence ID" value="XM_022452877.1"/>
</dbReference>
<dbReference type="Gene3D" id="2.130.10.10">
    <property type="entry name" value="YVTN repeat-like/Quinoprotein amine dehydrogenase"/>
    <property type="match status" value="1"/>
</dbReference>
<dbReference type="Proteomes" id="UP000694844">
    <property type="component" value="Chromosome 9"/>
</dbReference>
<keyword evidence="1" id="KW-0863">Zinc-finger</keyword>
<dbReference type="InterPro" id="IPR000315">
    <property type="entry name" value="Znf_B-box"/>
</dbReference>
<dbReference type="Pfam" id="PF00643">
    <property type="entry name" value="zf-B_box"/>
    <property type="match status" value="1"/>
</dbReference>
<dbReference type="SUPFAM" id="SSF63829">
    <property type="entry name" value="Calcium-dependent phosphotriesterase"/>
    <property type="match status" value="1"/>
</dbReference>
<evidence type="ECO:0000256" key="1">
    <source>
        <dbReference type="PROSITE-ProRule" id="PRU00024"/>
    </source>
</evidence>
<dbReference type="GO" id="GO:0008270">
    <property type="term" value="F:zinc ion binding"/>
    <property type="evidence" value="ECO:0007669"/>
    <property type="project" value="UniProtKB-KW"/>
</dbReference>
<reference evidence="4 5" key="1">
    <citation type="submission" date="2025-04" db="UniProtKB">
        <authorList>
            <consortium name="RefSeq"/>
        </authorList>
    </citation>
    <scope>IDENTIFICATION</scope>
    <source>
        <tissue evidence="4 5">Whole sample</tissue>
    </source>
</reference>
<dbReference type="OrthoDB" id="9410880at2759"/>
<dbReference type="InterPro" id="IPR015943">
    <property type="entry name" value="WD40/YVTN_repeat-like_dom_sf"/>
</dbReference>
<accession>A0A8B8BZ52</accession>
<evidence type="ECO:0000259" key="2">
    <source>
        <dbReference type="PROSITE" id="PS50119"/>
    </source>
</evidence>
<gene>
    <name evidence="4 5" type="primary">LOC111114534</name>
</gene>
<dbReference type="AlphaFoldDB" id="A0A8B8BZ52"/>
<dbReference type="RefSeq" id="XP_022308584.1">
    <property type="nucleotide sequence ID" value="XM_022452876.1"/>
</dbReference>
<dbReference type="CDD" id="cd19756">
    <property type="entry name" value="Bbox2"/>
    <property type="match status" value="1"/>
</dbReference>
<proteinExistence type="predicted"/>
<sequence>MQRPHLKSPDTQIHEIVLYRHRKHQLPVEKCKLQPTRNIDIFCKECQVPLCSKCLTKKEHYLHTLDDLDEIYAEKYAFQQSDFAKIQKYFLPTTQGLKTDIKKDVTEIKNIMQIIRTSIKVEAESLKNLVDEVTSENTEHAYTVEKSLLEMLESQETIYDDYIAYLASMTDKFQKHLSLTNQKLLFSETLRIKTIPETIKPVQPVFTSGQFNKNDISKLLGRFYIPDSKHLENRKINPMEEISTHVKFIDKQLEQSKEKFDMKQTLSLSSSITKVGEYRVPCVLNALHVSADKLGRFWVSDDEGNLVQTDLQGKLLQKVQTSGGDEGYHTATQDGDLIYTDGVKKVIYRITPEKIITEFIKTGDWTPLSIHSSRINGNILVRKVKGKEAKVTRYSKTGKKIQSIQRNNEGQTLFNEPHYITENINEDICI</sequence>
<keyword evidence="1" id="KW-0479">Metal-binding</keyword>
<feature type="domain" description="B box-type" evidence="2">
    <location>
        <begin position="26"/>
        <end position="68"/>
    </location>
</feature>
<evidence type="ECO:0000313" key="5">
    <source>
        <dbReference type="RefSeq" id="XP_022308585.1"/>
    </source>
</evidence>
<dbReference type="Gene3D" id="3.30.160.60">
    <property type="entry name" value="Classic Zinc Finger"/>
    <property type="match status" value="1"/>
</dbReference>
<dbReference type="PROSITE" id="PS50119">
    <property type="entry name" value="ZF_BBOX"/>
    <property type="match status" value="1"/>
</dbReference>
<keyword evidence="1" id="KW-0862">Zinc</keyword>
<dbReference type="KEGG" id="cvn:111114534"/>
<protein>
    <submittedName>
        <fullName evidence="4 5">Uncharacterized protein LOC111114534</fullName>
    </submittedName>
</protein>
<organism evidence="3 5">
    <name type="scientific">Crassostrea virginica</name>
    <name type="common">Eastern oyster</name>
    <dbReference type="NCBI Taxonomy" id="6565"/>
    <lineage>
        <taxon>Eukaryota</taxon>
        <taxon>Metazoa</taxon>
        <taxon>Spiralia</taxon>
        <taxon>Lophotrochozoa</taxon>
        <taxon>Mollusca</taxon>
        <taxon>Bivalvia</taxon>
        <taxon>Autobranchia</taxon>
        <taxon>Pteriomorphia</taxon>
        <taxon>Ostreida</taxon>
        <taxon>Ostreoidea</taxon>
        <taxon>Ostreidae</taxon>
        <taxon>Crassostrea</taxon>
    </lineage>
</organism>
<dbReference type="GeneID" id="111114534"/>
<evidence type="ECO:0000313" key="3">
    <source>
        <dbReference type="Proteomes" id="UP000694844"/>
    </source>
</evidence>
<keyword evidence="3" id="KW-1185">Reference proteome</keyword>
<dbReference type="SUPFAM" id="SSF57845">
    <property type="entry name" value="B-box zinc-binding domain"/>
    <property type="match status" value="1"/>
</dbReference>